<sequence>MNLVESNKSRVKAKNNIAQQVVSLIATEGEIYIEELVKQLDLLNRNVKKFIRKYNDVGRSATM</sequence>
<dbReference type="AlphaFoldDB" id="A0A7J8M9K8"/>
<evidence type="ECO:0000313" key="1">
    <source>
        <dbReference type="EMBL" id="MBA0561401.1"/>
    </source>
</evidence>
<reference evidence="1 2" key="1">
    <citation type="journal article" date="2019" name="Genome Biol. Evol.">
        <title>Insights into the evolution of the New World diploid cottons (Gossypium, subgenus Houzingenia) based on genome sequencing.</title>
        <authorList>
            <person name="Grover C.E."/>
            <person name="Arick M.A. 2nd"/>
            <person name="Thrash A."/>
            <person name="Conover J.L."/>
            <person name="Sanders W.S."/>
            <person name="Peterson D.G."/>
            <person name="Frelichowski J.E."/>
            <person name="Scheffler J.A."/>
            <person name="Scheffler B.E."/>
            <person name="Wendel J.F."/>
        </authorList>
    </citation>
    <scope>NUCLEOTIDE SEQUENCE [LARGE SCALE GENOMIC DNA]</scope>
    <source>
        <strain evidence="1">157</strain>
        <tissue evidence="1">Leaf</tissue>
    </source>
</reference>
<keyword evidence="2" id="KW-1185">Reference proteome</keyword>
<evidence type="ECO:0000313" key="2">
    <source>
        <dbReference type="Proteomes" id="UP000593572"/>
    </source>
</evidence>
<gene>
    <name evidence="1" type="ORF">Golob_018232</name>
</gene>
<organism evidence="1 2">
    <name type="scientific">Gossypium lobatum</name>
    <dbReference type="NCBI Taxonomy" id="34289"/>
    <lineage>
        <taxon>Eukaryota</taxon>
        <taxon>Viridiplantae</taxon>
        <taxon>Streptophyta</taxon>
        <taxon>Embryophyta</taxon>
        <taxon>Tracheophyta</taxon>
        <taxon>Spermatophyta</taxon>
        <taxon>Magnoliopsida</taxon>
        <taxon>eudicotyledons</taxon>
        <taxon>Gunneridae</taxon>
        <taxon>Pentapetalae</taxon>
        <taxon>rosids</taxon>
        <taxon>malvids</taxon>
        <taxon>Malvales</taxon>
        <taxon>Malvaceae</taxon>
        <taxon>Malvoideae</taxon>
        <taxon>Gossypium</taxon>
    </lineage>
</organism>
<accession>A0A7J8M9K8</accession>
<dbReference type="Proteomes" id="UP000593572">
    <property type="component" value="Unassembled WGS sequence"/>
</dbReference>
<comment type="caution">
    <text evidence="1">The sequence shown here is derived from an EMBL/GenBank/DDBJ whole genome shotgun (WGS) entry which is preliminary data.</text>
</comment>
<feature type="non-terminal residue" evidence="1">
    <location>
        <position position="63"/>
    </location>
</feature>
<proteinExistence type="predicted"/>
<protein>
    <submittedName>
        <fullName evidence="1">Uncharacterized protein</fullName>
    </submittedName>
</protein>
<name>A0A7J8M9K8_9ROSI</name>
<dbReference type="EMBL" id="JABEZX010000007">
    <property type="protein sequence ID" value="MBA0561401.1"/>
    <property type="molecule type" value="Genomic_DNA"/>
</dbReference>